<feature type="non-terminal residue" evidence="1">
    <location>
        <position position="102"/>
    </location>
</feature>
<dbReference type="AlphaFoldDB" id="S4PSI0"/>
<organism evidence="1">
    <name type="scientific">Pararge aegeria</name>
    <name type="common">speckled wood butterfly</name>
    <dbReference type="NCBI Taxonomy" id="116150"/>
    <lineage>
        <taxon>Eukaryota</taxon>
        <taxon>Metazoa</taxon>
        <taxon>Ecdysozoa</taxon>
        <taxon>Arthropoda</taxon>
        <taxon>Hexapoda</taxon>
        <taxon>Insecta</taxon>
        <taxon>Pterygota</taxon>
        <taxon>Neoptera</taxon>
        <taxon>Endopterygota</taxon>
        <taxon>Lepidoptera</taxon>
        <taxon>Glossata</taxon>
        <taxon>Ditrysia</taxon>
        <taxon>Papilionoidea</taxon>
        <taxon>Nymphalidae</taxon>
        <taxon>Satyrinae</taxon>
        <taxon>Satyrini</taxon>
        <taxon>Parargina</taxon>
        <taxon>Pararge</taxon>
    </lineage>
</organism>
<reference evidence="1" key="1">
    <citation type="journal article" date="2013" name="BMC Genomics">
        <title>Unscrambling butterfly oogenesis.</title>
        <authorList>
            <person name="Carter J.M."/>
            <person name="Baker S.C."/>
            <person name="Pink R."/>
            <person name="Carter D.R."/>
            <person name="Collins A."/>
            <person name="Tomlin J."/>
            <person name="Gibbs M."/>
            <person name="Breuker C.J."/>
        </authorList>
    </citation>
    <scope>NUCLEOTIDE SEQUENCE</scope>
    <source>
        <tissue evidence="1">Ovary</tissue>
    </source>
</reference>
<protein>
    <submittedName>
        <fullName evidence="1">Uncharacterized protein</fullName>
    </submittedName>
</protein>
<reference evidence="1" key="2">
    <citation type="submission" date="2013-05" db="EMBL/GenBank/DDBJ databases">
        <authorList>
            <person name="Carter J.-M."/>
            <person name="Baker S.C."/>
            <person name="Pink R."/>
            <person name="Carter D.R.F."/>
            <person name="Collins A."/>
            <person name="Tomlin J."/>
            <person name="Gibbs M."/>
            <person name="Breuker C.J."/>
        </authorList>
    </citation>
    <scope>NUCLEOTIDE SEQUENCE</scope>
    <source>
        <tissue evidence="1">Ovary</tissue>
    </source>
</reference>
<dbReference type="EMBL" id="GAIX01013753">
    <property type="protein sequence ID" value="JAA78807.1"/>
    <property type="molecule type" value="Transcribed_RNA"/>
</dbReference>
<sequence length="102" mass="12176">MVVNDKDLTFIIAQCSEAFMEAGVTFNKAIEFLSRVSLKIEEQEQKFYAYRVIMSWFEDNRVYGEKREEIEHEMWESYLLSKTNIAFKDYHGTVNFVLNDQK</sequence>
<name>S4PSI0_9NEOP</name>
<evidence type="ECO:0000313" key="1">
    <source>
        <dbReference type="EMBL" id="JAA78807.1"/>
    </source>
</evidence>
<proteinExistence type="predicted"/>
<accession>S4PSI0</accession>